<gene>
    <name evidence="2" type="ORF">C8Q71DRAFT_792948</name>
</gene>
<feature type="compositionally biased region" description="Acidic residues" evidence="1">
    <location>
        <begin position="381"/>
        <end position="391"/>
    </location>
</feature>
<dbReference type="RefSeq" id="XP_047772342.1">
    <property type="nucleotide sequence ID" value="XM_047925436.1"/>
</dbReference>
<feature type="region of interest" description="Disordered" evidence="1">
    <location>
        <begin position="224"/>
        <end position="256"/>
    </location>
</feature>
<evidence type="ECO:0000313" key="3">
    <source>
        <dbReference type="Proteomes" id="UP000814176"/>
    </source>
</evidence>
<proteinExistence type="predicted"/>
<keyword evidence="3" id="KW-1185">Reference proteome</keyword>
<feature type="compositionally biased region" description="Basic and acidic residues" evidence="1">
    <location>
        <begin position="348"/>
        <end position="357"/>
    </location>
</feature>
<feature type="compositionally biased region" description="Polar residues" evidence="1">
    <location>
        <begin position="232"/>
        <end position="251"/>
    </location>
</feature>
<accession>A0ABQ8JYL6</accession>
<feature type="compositionally biased region" description="Polar residues" evidence="1">
    <location>
        <begin position="21"/>
        <end position="39"/>
    </location>
</feature>
<feature type="region of interest" description="Disordered" evidence="1">
    <location>
        <begin position="15"/>
        <end position="59"/>
    </location>
</feature>
<dbReference type="Proteomes" id="UP000814176">
    <property type="component" value="Unassembled WGS sequence"/>
</dbReference>
<sequence>MQDFDTNVTHSTSPLAVFATSMPTAPHTTRATRSAQQSGGRRRNAAPPKPIPTSPRTTVLSGNLAEPLPFQRAICLTIIGYLLITPIHIVYVSRLPTQTLTSSDIGCTHLQGCLCWAVNAAVNAFVASNELPKKQPPTRTRHSRRVTAPPVRPREVKAVVSSSSDASSSDTDEHASASEDDEHRTTSSDERKALPAMLKKLAHPAQMINMSNITNNITNFKAHNFPRRRSSAVDSGNSLSTTDSTNRSTGASLPRRMSFNQVQRIIPAVGRRRAMSDAAVPVLPANSAPATNKRRAASLPNPPPSSTNAPPGIPAREPRPDGRPLLAPPRVTFDQQHGSPTRICIPKRVREPSRARSDSAVTLSSSSSSSNSTELSMLDTSIEEEREDIGDSDTGTTDNGATRPPTAASGPRRLAKLRRKVERSLVLRSRTLLDGREARAL</sequence>
<dbReference type="GeneID" id="72006168"/>
<name>A0ABQ8JYL6_9APHY</name>
<feature type="compositionally biased region" description="Low complexity" evidence="1">
    <location>
        <begin position="358"/>
        <end position="376"/>
    </location>
</feature>
<evidence type="ECO:0000256" key="1">
    <source>
        <dbReference type="SAM" id="MobiDB-lite"/>
    </source>
</evidence>
<organism evidence="2 3">
    <name type="scientific">Rhodofomes roseus</name>
    <dbReference type="NCBI Taxonomy" id="34475"/>
    <lineage>
        <taxon>Eukaryota</taxon>
        <taxon>Fungi</taxon>
        <taxon>Dikarya</taxon>
        <taxon>Basidiomycota</taxon>
        <taxon>Agaricomycotina</taxon>
        <taxon>Agaricomycetes</taxon>
        <taxon>Polyporales</taxon>
        <taxon>Rhodofomes</taxon>
    </lineage>
</organism>
<feature type="region of interest" description="Disordered" evidence="1">
    <location>
        <begin position="132"/>
        <end position="190"/>
    </location>
</feature>
<dbReference type="EMBL" id="JADCUA010000050">
    <property type="protein sequence ID" value="KAH9828686.1"/>
    <property type="molecule type" value="Genomic_DNA"/>
</dbReference>
<reference evidence="2 3" key="1">
    <citation type="journal article" date="2021" name="Environ. Microbiol.">
        <title>Gene family expansions and transcriptome signatures uncover fungal adaptations to wood decay.</title>
        <authorList>
            <person name="Hage H."/>
            <person name="Miyauchi S."/>
            <person name="Viragh M."/>
            <person name="Drula E."/>
            <person name="Min B."/>
            <person name="Chaduli D."/>
            <person name="Navarro D."/>
            <person name="Favel A."/>
            <person name="Norest M."/>
            <person name="Lesage-Meessen L."/>
            <person name="Balint B."/>
            <person name="Merenyi Z."/>
            <person name="de Eugenio L."/>
            <person name="Morin E."/>
            <person name="Martinez A.T."/>
            <person name="Baldrian P."/>
            <person name="Stursova M."/>
            <person name="Martinez M.J."/>
            <person name="Novotny C."/>
            <person name="Magnuson J.K."/>
            <person name="Spatafora J.W."/>
            <person name="Maurice S."/>
            <person name="Pangilinan J."/>
            <person name="Andreopoulos W."/>
            <person name="LaButti K."/>
            <person name="Hundley H."/>
            <person name="Na H."/>
            <person name="Kuo A."/>
            <person name="Barry K."/>
            <person name="Lipzen A."/>
            <person name="Henrissat B."/>
            <person name="Riley R."/>
            <person name="Ahrendt S."/>
            <person name="Nagy L.G."/>
            <person name="Grigoriev I.V."/>
            <person name="Martin F."/>
            <person name="Rosso M.N."/>
        </authorList>
    </citation>
    <scope>NUCLEOTIDE SEQUENCE [LARGE SCALE GENOMIC DNA]</scope>
    <source>
        <strain evidence="2 3">CIRM-BRFM 1785</strain>
    </source>
</reference>
<comment type="caution">
    <text evidence="2">The sequence shown here is derived from an EMBL/GenBank/DDBJ whole genome shotgun (WGS) entry which is preliminary data.</text>
</comment>
<feature type="compositionally biased region" description="Basic and acidic residues" evidence="1">
    <location>
        <begin position="171"/>
        <end position="190"/>
    </location>
</feature>
<feature type="region of interest" description="Disordered" evidence="1">
    <location>
        <begin position="285"/>
        <end position="417"/>
    </location>
</feature>
<evidence type="ECO:0000313" key="2">
    <source>
        <dbReference type="EMBL" id="KAH9828686.1"/>
    </source>
</evidence>
<protein>
    <submittedName>
        <fullName evidence="2">Uncharacterized protein</fullName>
    </submittedName>
</protein>